<evidence type="ECO:0000313" key="2">
    <source>
        <dbReference type="EMBL" id="MBW2960482.1"/>
    </source>
</evidence>
<evidence type="ECO:0000259" key="1">
    <source>
        <dbReference type="Pfam" id="PF04101"/>
    </source>
</evidence>
<dbReference type="Pfam" id="PF04101">
    <property type="entry name" value="Glyco_tran_28_C"/>
    <property type="match status" value="1"/>
</dbReference>
<organism evidence="2 3">
    <name type="scientific">Mesonia aestuariivivens</name>
    <dbReference type="NCBI Taxonomy" id="2796128"/>
    <lineage>
        <taxon>Bacteria</taxon>
        <taxon>Pseudomonadati</taxon>
        <taxon>Bacteroidota</taxon>
        <taxon>Flavobacteriia</taxon>
        <taxon>Flavobacteriales</taxon>
        <taxon>Flavobacteriaceae</taxon>
        <taxon>Mesonia</taxon>
    </lineage>
</organism>
<gene>
    <name evidence="2" type="ORF">KW502_01540</name>
</gene>
<proteinExistence type="predicted"/>
<sequence>MPKKKILVAPLNWGLGHATRCIPIINALEANNFEPIIASDGSALALLKKEFPHLKFYELPSYDIRYAKKGYFFKSKILLKTFKISKTITEERKIALEIYTKEDLSGIISDNRLGVNCKFIPSVFITHQLNVLSGKTTYFSSKLHQRYIKKFKECWVPDLEQEPNLSGKLGHLKEKNDFQLKYIGPLSRLNKRELPIIYDLMVMLSGPEPQRTLLEEKLLHELKDDPRKIIFIRGVMDEVQTKETRENLTIYNFLIGKALENAFNQSENILARSGYTTLMDLAKLEKKAFFIPTPGQTEQIYLAKRLQENNIAPYCKQHHFTIEKLEEIKLYQGLRFGNSIPEWSDMFSLF</sequence>
<keyword evidence="3" id="KW-1185">Reference proteome</keyword>
<accession>A0ABS6VYW9</accession>
<comment type="caution">
    <text evidence="2">The sequence shown here is derived from an EMBL/GenBank/DDBJ whole genome shotgun (WGS) entry which is preliminary data.</text>
</comment>
<dbReference type="EMBL" id="JAHWDF010000001">
    <property type="protein sequence ID" value="MBW2960482.1"/>
    <property type="molecule type" value="Genomic_DNA"/>
</dbReference>
<name>A0ABS6VYW9_9FLAO</name>
<dbReference type="InterPro" id="IPR007235">
    <property type="entry name" value="Glyco_trans_28_C"/>
</dbReference>
<reference evidence="2 3" key="1">
    <citation type="submission" date="2021-07" db="EMBL/GenBank/DDBJ databases">
        <title>Mesonia aestuariivivens sp. nov., isolated from a tidal flat.</title>
        <authorList>
            <person name="Kim Y.-O."/>
            <person name="Yoon J.-H."/>
        </authorList>
    </citation>
    <scope>NUCLEOTIDE SEQUENCE [LARGE SCALE GENOMIC DNA]</scope>
    <source>
        <strain evidence="2 3">JHPTF-M18</strain>
    </source>
</reference>
<dbReference type="RefSeq" id="WP_219038764.1">
    <property type="nucleotide sequence ID" value="NZ_JAHWDF010000001.1"/>
</dbReference>
<feature type="domain" description="Glycosyl transferase family 28 C-terminal" evidence="1">
    <location>
        <begin position="213"/>
        <end position="327"/>
    </location>
</feature>
<evidence type="ECO:0000313" key="3">
    <source>
        <dbReference type="Proteomes" id="UP000719267"/>
    </source>
</evidence>
<dbReference type="Proteomes" id="UP000719267">
    <property type="component" value="Unassembled WGS sequence"/>
</dbReference>
<protein>
    <submittedName>
        <fullName evidence="2">Glycosyltransferase</fullName>
    </submittedName>
</protein>